<accession>A0A9P4MZW3</accession>
<evidence type="ECO:0000313" key="2">
    <source>
        <dbReference type="Proteomes" id="UP000800093"/>
    </source>
</evidence>
<comment type="caution">
    <text evidence="1">The sequence shown here is derived from an EMBL/GenBank/DDBJ whole genome shotgun (WGS) entry which is preliminary data.</text>
</comment>
<name>A0A9P4MZW3_9PLEO</name>
<dbReference type="AlphaFoldDB" id="A0A9P4MZW3"/>
<reference evidence="2" key="1">
    <citation type="journal article" date="2020" name="Stud. Mycol.">
        <title>101 Dothideomycetes genomes: A test case for predicting lifestyles and emergence of pathogens.</title>
        <authorList>
            <person name="Haridas S."/>
            <person name="Albert R."/>
            <person name="Binder M."/>
            <person name="Bloem J."/>
            <person name="LaButti K."/>
            <person name="Salamov A."/>
            <person name="Andreopoulos B."/>
            <person name="Baker S."/>
            <person name="Barry K."/>
            <person name="Bills G."/>
            <person name="Bluhm B."/>
            <person name="Cannon C."/>
            <person name="Castanera R."/>
            <person name="Culley D."/>
            <person name="Daum C."/>
            <person name="Ezra D."/>
            <person name="Gonzalez J."/>
            <person name="Henrissat B."/>
            <person name="Kuo A."/>
            <person name="Liang C."/>
            <person name="Lipzen A."/>
            <person name="Lutzoni F."/>
            <person name="Magnuson J."/>
            <person name="Mondo S."/>
            <person name="Nolan M."/>
            <person name="Ohm R."/>
            <person name="Pangilinan J."/>
            <person name="Park H.-J."/>
            <person name="Ramirez L."/>
            <person name="Alfaro M."/>
            <person name="Sun H."/>
            <person name="Tritt A."/>
            <person name="Yoshinaga Y."/>
            <person name="Zwiers L.-H."/>
            <person name="Turgeon B."/>
            <person name="Goodwin S."/>
            <person name="Spatafora J."/>
            <person name="Crous P."/>
            <person name="Grigoriev I."/>
        </authorList>
    </citation>
    <scope>NUCLEOTIDE SEQUENCE [LARGE SCALE GENOMIC DNA]</scope>
    <source>
        <strain evidence="2">CBS 304.66</strain>
    </source>
</reference>
<proteinExistence type="predicted"/>
<gene>
    <name evidence="1" type="ORF">CC78DRAFT_386782</name>
</gene>
<dbReference type="EMBL" id="ML986674">
    <property type="protein sequence ID" value="KAF2260727.1"/>
    <property type="molecule type" value="Genomic_DNA"/>
</dbReference>
<sequence>MPQFLDLPRELRDMIYLAVITAECPRPTLGDAQWLFRFRRVFEPESIRWGEYGCAYSQEQRPETCANLLQCNRQIHQELTEAIQFAKTRGCGSVRLDCIAEDESFHYFTWLSIPLVTTSINMDGGKSKAIPEWVDRILEKYLTCPHRLLNSGCLGCRSTSTLIHQLWVDVRLFGDRSGKWSRNSSPPERTSWAICAALKRLFDQGPDFSRMTGTRNTTLVDELVLNVVAPPNVPEEKYLAEDFPTDGVRDGMVHPRTVARELVDVWNKIWSADDFKSSFYQSLLERIKRVRVCVNDETWRIRELRLELERGQAERRRIAARGVWYM</sequence>
<evidence type="ECO:0000313" key="1">
    <source>
        <dbReference type="EMBL" id="KAF2260727.1"/>
    </source>
</evidence>
<evidence type="ECO:0008006" key="3">
    <source>
        <dbReference type="Google" id="ProtNLM"/>
    </source>
</evidence>
<organism evidence="1 2">
    <name type="scientific">Lojkania enalia</name>
    <dbReference type="NCBI Taxonomy" id="147567"/>
    <lineage>
        <taxon>Eukaryota</taxon>
        <taxon>Fungi</taxon>
        <taxon>Dikarya</taxon>
        <taxon>Ascomycota</taxon>
        <taxon>Pezizomycotina</taxon>
        <taxon>Dothideomycetes</taxon>
        <taxon>Pleosporomycetidae</taxon>
        <taxon>Pleosporales</taxon>
        <taxon>Pleosporales incertae sedis</taxon>
        <taxon>Lojkania</taxon>
    </lineage>
</organism>
<dbReference type="Proteomes" id="UP000800093">
    <property type="component" value="Unassembled WGS sequence"/>
</dbReference>
<dbReference type="OrthoDB" id="2823490at2759"/>
<protein>
    <recommendedName>
        <fullName evidence="3">F-box domain-containing protein</fullName>
    </recommendedName>
</protein>
<keyword evidence="2" id="KW-1185">Reference proteome</keyword>